<dbReference type="PANTHER" id="PTHR30204:SF58">
    <property type="entry name" value="HTH-TYPE TRANSCRIPTIONAL REGULATOR YFMP"/>
    <property type="match status" value="1"/>
</dbReference>
<proteinExistence type="predicted"/>
<dbReference type="STRING" id="471856.Jden_0352"/>
<sequence length="180" mass="20829">MRVRAVFDDDYREDEPVYVISRAAELAGMHPQTLRQYDRLGLVSPRRARGRGRRYSQRDIQRLVKISELSAEEGINLAGIRRILDLEEYVRALEEKVELLHAQVNPGSRIFTAGREGDVVKMRGFSLREARLAAQRAAARAAHRAAERRHVRREIEYRVTRVTPLQITAHREDSPDHPRD</sequence>
<keyword evidence="1" id="KW-0238">DNA-binding</keyword>
<dbReference type="PROSITE" id="PS50937">
    <property type="entry name" value="HTH_MERR_2"/>
    <property type="match status" value="1"/>
</dbReference>
<name>C7QZL5_JONDD</name>
<dbReference type="AlphaFoldDB" id="C7QZL5"/>
<dbReference type="GO" id="GO:0003677">
    <property type="term" value="F:DNA binding"/>
    <property type="evidence" value="ECO:0007669"/>
    <property type="project" value="UniProtKB-KW"/>
</dbReference>
<dbReference type="SUPFAM" id="SSF46955">
    <property type="entry name" value="Putative DNA-binding domain"/>
    <property type="match status" value="1"/>
</dbReference>
<keyword evidence="4" id="KW-1185">Reference proteome</keyword>
<gene>
    <name evidence="3" type="ordered locus">Jden_0352</name>
</gene>
<dbReference type="NCBIfam" id="NF047375">
    <property type="entry name" value="HeatShock_HspR"/>
    <property type="match status" value="1"/>
</dbReference>
<accession>C7QZL5</accession>
<evidence type="ECO:0000259" key="2">
    <source>
        <dbReference type="PROSITE" id="PS50937"/>
    </source>
</evidence>
<dbReference type="EMBL" id="CP001706">
    <property type="protein sequence ID" value="ACV08021.1"/>
    <property type="molecule type" value="Genomic_DNA"/>
</dbReference>
<dbReference type="RefSeq" id="WP_015770650.1">
    <property type="nucleotide sequence ID" value="NC_013174.1"/>
</dbReference>
<dbReference type="Pfam" id="PF13411">
    <property type="entry name" value="MerR_1"/>
    <property type="match status" value="1"/>
</dbReference>
<dbReference type="HOGENOM" id="CLU_060077_7_0_11"/>
<protein>
    <submittedName>
        <fullName evidence="3">Transcriptional regulator, MerR family</fullName>
    </submittedName>
</protein>
<evidence type="ECO:0000313" key="3">
    <source>
        <dbReference type="EMBL" id="ACV08021.1"/>
    </source>
</evidence>
<dbReference type="eggNOG" id="COG0789">
    <property type="taxonomic scope" value="Bacteria"/>
</dbReference>
<dbReference type="GO" id="GO:0003700">
    <property type="term" value="F:DNA-binding transcription factor activity"/>
    <property type="evidence" value="ECO:0007669"/>
    <property type="project" value="InterPro"/>
</dbReference>
<evidence type="ECO:0000313" key="4">
    <source>
        <dbReference type="Proteomes" id="UP000000628"/>
    </source>
</evidence>
<dbReference type="SMART" id="SM00422">
    <property type="entry name" value="HTH_MERR"/>
    <property type="match status" value="1"/>
</dbReference>
<evidence type="ECO:0000256" key="1">
    <source>
        <dbReference type="ARBA" id="ARBA00023125"/>
    </source>
</evidence>
<organism evidence="3 4">
    <name type="scientific">Jonesia denitrificans (strain ATCC 14870 / DSM 20603 / BCRC 15368 / CIP 55.134 / JCM 11481 / NBRC 15587 / NCTC 10816 / Prevot 55134)</name>
    <name type="common">Listeria denitrificans</name>
    <dbReference type="NCBI Taxonomy" id="471856"/>
    <lineage>
        <taxon>Bacteria</taxon>
        <taxon>Bacillati</taxon>
        <taxon>Actinomycetota</taxon>
        <taxon>Actinomycetes</taxon>
        <taxon>Micrococcales</taxon>
        <taxon>Jonesiaceae</taxon>
        <taxon>Jonesia</taxon>
    </lineage>
</organism>
<dbReference type="InterPro" id="IPR000551">
    <property type="entry name" value="MerR-type_HTH_dom"/>
</dbReference>
<dbReference type="KEGG" id="jde:Jden_0352"/>
<dbReference type="InterPro" id="IPR009061">
    <property type="entry name" value="DNA-bd_dom_put_sf"/>
</dbReference>
<feature type="domain" description="HTH merR-type" evidence="2">
    <location>
        <begin position="17"/>
        <end position="86"/>
    </location>
</feature>
<dbReference type="Proteomes" id="UP000000628">
    <property type="component" value="Chromosome"/>
</dbReference>
<dbReference type="InterPro" id="IPR047057">
    <property type="entry name" value="MerR_fam"/>
</dbReference>
<dbReference type="PANTHER" id="PTHR30204">
    <property type="entry name" value="REDOX-CYCLING DRUG-SENSING TRANSCRIPTIONAL ACTIVATOR SOXR"/>
    <property type="match status" value="1"/>
</dbReference>
<dbReference type="Gene3D" id="1.10.1660.10">
    <property type="match status" value="1"/>
</dbReference>
<reference evidence="3 4" key="1">
    <citation type="journal article" date="2009" name="Stand. Genomic Sci.">
        <title>Complete genome sequence of Jonesia denitrificans type strain (Prevot 55134).</title>
        <authorList>
            <person name="Pukall R."/>
            <person name="Gehrich-Schroter G."/>
            <person name="Lapidus A."/>
            <person name="Nolan M."/>
            <person name="Glavina Del Rio T."/>
            <person name="Lucas S."/>
            <person name="Chen F."/>
            <person name="Tice H."/>
            <person name="Pitluck S."/>
            <person name="Cheng J.F."/>
            <person name="Copeland A."/>
            <person name="Saunders E."/>
            <person name="Brettin T."/>
            <person name="Detter J.C."/>
            <person name="Bruce D."/>
            <person name="Goodwin L."/>
            <person name="Pati A."/>
            <person name="Ivanova N."/>
            <person name="Mavromatis K."/>
            <person name="Ovchinnikova G."/>
            <person name="Chen A."/>
            <person name="Palaniappan K."/>
            <person name="Land M."/>
            <person name="Hauser L."/>
            <person name="Chang Y.J."/>
            <person name="Jeffries C.D."/>
            <person name="Chain P."/>
            <person name="Goker M."/>
            <person name="Bristow J."/>
            <person name="Eisen J.A."/>
            <person name="Markowitz V."/>
            <person name="Hugenholtz P."/>
            <person name="Kyrpides N.C."/>
            <person name="Klenk H.P."/>
            <person name="Han C."/>
        </authorList>
    </citation>
    <scope>NUCLEOTIDE SEQUENCE [LARGE SCALE GENOMIC DNA]</scope>
    <source>
        <strain evidence="4">ATCC 14870 / DSM 20603 / BCRC 15368 / CIP 55.134 / JCM 11481 / NBRC 15587 / NCTC 10816 / Prevot 55134</strain>
    </source>
</reference>